<dbReference type="InterPro" id="IPR052709">
    <property type="entry name" value="Transposase-MT_Hybrid"/>
</dbReference>
<reference evidence="1 2" key="1">
    <citation type="submission" date="2022-03" db="EMBL/GenBank/DDBJ databases">
        <title>A chromosomal length assembly of Cordylochernes scorpioides.</title>
        <authorList>
            <person name="Zeh D."/>
            <person name="Zeh J."/>
        </authorList>
    </citation>
    <scope>NUCLEOTIDE SEQUENCE [LARGE SCALE GENOMIC DNA]</scope>
    <source>
        <strain evidence="1">IN4F17</strain>
        <tissue evidence="1">Whole Body</tissue>
    </source>
</reference>
<name>A0ABY6LT24_9ARAC</name>
<protein>
    <recommendedName>
        <fullName evidence="3">Mos1 transposase HTH domain-containing protein</fullName>
    </recommendedName>
</protein>
<keyword evidence="2" id="KW-1185">Reference proteome</keyword>
<evidence type="ECO:0008006" key="3">
    <source>
        <dbReference type="Google" id="ProtNLM"/>
    </source>
</evidence>
<dbReference type="Proteomes" id="UP001235939">
    <property type="component" value="Chromosome X"/>
</dbReference>
<dbReference type="Gene3D" id="1.10.10.1450">
    <property type="match status" value="1"/>
</dbReference>
<proteinExistence type="predicted"/>
<evidence type="ECO:0000313" key="2">
    <source>
        <dbReference type="Proteomes" id="UP001235939"/>
    </source>
</evidence>
<sequence length="201" mass="23714">MFVRQTFTRRLAPIFQRRVKAKTSLQDDDVPIDDTTTKPIFTPLEKGRKGTRDRRPRLRWNPWQNKDCIKKQRVWIEFCFKIGKTTSESFQMLKVAFKEAALSQLRIFEWCARFKAGRTSLKDDLHTGRPLSIRNPKYSLKIKSSIKEDPRITIKELPENLDIAFGTCQTIIKNDLHLKRSPAKFVPHLLMNEQKELRKET</sequence>
<gene>
    <name evidence="1" type="ORF">LAZ67_X002024</name>
</gene>
<dbReference type="PANTHER" id="PTHR46060:SF1">
    <property type="entry name" value="MARINER MOS1 TRANSPOSASE-LIKE PROTEIN"/>
    <property type="match status" value="1"/>
</dbReference>
<dbReference type="PANTHER" id="PTHR46060">
    <property type="entry name" value="MARINER MOS1 TRANSPOSASE-LIKE PROTEIN"/>
    <property type="match status" value="1"/>
</dbReference>
<dbReference type="EMBL" id="CP092886">
    <property type="protein sequence ID" value="UYV84404.1"/>
    <property type="molecule type" value="Genomic_DNA"/>
</dbReference>
<organism evidence="1 2">
    <name type="scientific">Cordylochernes scorpioides</name>
    <dbReference type="NCBI Taxonomy" id="51811"/>
    <lineage>
        <taxon>Eukaryota</taxon>
        <taxon>Metazoa</taxon>
        <taxon>Ecdysozoa</taxon>
        <taxon>Arthropoda</taxon>
        <taxon>Chelicerata</taxon>
        <taxon>Arachnida</taxon>
        <taxon>Pseudoscorpiones</taxon>
        <taxon>Cheliferoidea</taxon>
        <taxon>Chernetidae</taxon>
        <taxon>Cordylochernes</taxon>
    </lineage>
</organism>
<evidence type="ECO:0000313" key="1">
    <source>
        <dbReference type="EMBL" id="UYV84404.1"/>
    </source>
</evidence>
<accession>A0ABY6LT24</accession>